<name>A0A4Z2H0R1_9TELE</name>
<evidence type="ECO:0000256" key="1">
    <source>
        <dbReference type="SAM" id="MobiDB-lite"/>
    </source>
</evidence>
<dbReference type="Proteomes" id="UP000314294">
    <property type="component" value="Unassembled WGS sequence"/>
</dbReference>
<feature type="region of interest" description="Disordered" evidence="1">
    <location>
        <begin position="20"/>
        <end position="59"/>
    </location>
</feature>
<sequence>MVTLFCSQRHSIKLMLPLRGVLPSETPASRGGGPMGGRPGPSVSHQNQVQTTAGTPPPR</sequence>
<proteinExistence type="predicted"/>
<dbReference type="AlphaFoldDB" id="A0A4Z2H0R1"/>
<organism evidence="2 3">
    <name type="scientific">Liparis tanakae</name>
    <name type="common">Tanaka's snailfish</name>
    <dbReference type="NCBI Taxonomy" id="230148"/>
    <lineage>
        <taxon>Eukaryota</taxon>
        <taxon>Metazoa</taxon>
        <taxon>Chordata</taxon>
        <taxon>Craniata</taxon>
        <taxon>Vertebrata</taxon>
        <taxon>Euteleostomi</taxon>
        <taxon>Actinopterygii</taxon>
        <taxon>Neopterygii</taxon>
        <taxon>Teleostei</taxon>
        <taxon>Neoteleostei</taxon>
        <taxon>Acanthomorphata</taxon>
        <taxon>Eupercaria</taxon>
        <taxon>Perciformes</taxon>
        <taxon>Cottioidei</taxon>
        <taxon>Cottales</taxon>
        <taxon>Liparidae</taxon>
        <taxon>Liparis</taxon>
    </lineage>
</organism>
<reference evidence="2 3" key="1">
    <citation type="submission" date="2019-03" db="EMBL/GenBank/DDBJ databases">
        <title>First draft genome of Liparis tanakae, snailfish: a comprehensive survey of snailfish specific genes.</title>
        <authorList>
            <person name="Kim W."/>
            <person name="Song I."/>
            <person name="Jeong J.-H."/>
            <person name="Kim D."/>
            <person name="Kim S."/>
            <person name="Ryu S."/>
            <person name="Song J.Y."/>
            <person name="Lee S.K."/>
        </authorList>
    </citation>
    <scope>NUCLEOTIDE SEQUENCE [LARGE SCALE GENOMIC DNA]</scope>
    <source>
        <tissue evidence="2">Muscle</tissue>
    </source>
</reference>
<protein>
    <submittedName>
        <fullName evidence="2">Uncharacterized protein</fullName>
    </submittedName>
</protein>
<accession>A0A4Z2H0R1</accession>
<feature type="compositionally biased region" description="Polar residues" evidence="1">
    <location>
        <begin position="43"/>
        <end position="59"/>
    </location>
</feature>
<evidence type="ECO:0000313" key="3">
    <source>
        <dbReference type="Proteomes" id="UP000314294"/>
    </source>
</evidence>
<evidence type="ECO:0000313" key="2">
    <source>
        <dbReference type="EMBL" id="TNN58935.1"/>
    </source>
</evidence>
<feature type="compositionally biased region" description="Gly residues" evidence="1">
    <location>
        <begin position="30"/>
        <end position="39"/>
    </location>
</feature>
<comment type="caution">
    <text evidence="2">The sequence shown here is derived from an EMBL/GenBank/DDBJ whole genome shotgun (WGS) entry which is preliminary data.</text>
</comment>
<dbReference type="EMBL" id="SRLO01000367">
    <property type="protein sequence ID" value="TNN58935.1"/>
    <property type="molecule type" value="Genomic_DNA"/>
</dbReference>
<gene>
    <name evidence="2" type="ORF">EYF80_030848</name>
</gene>
<keyword evidence="3" id="KW-1185">Reference proteome</keyword>